<feature type="region of interest" description="Disordered" evidence="1">
    <location>
        <begin position="115"/>
        <end position="140"/>
    </location>
</feature>
<dbReference type="EMBL" id="MU004184">
    <property type="protein sequence ID" value="KAF2499011.1"/>
    <property type="molecule type" value="Genomic_DNA"/>
</dbReference>
<keyword evidence="3" id="KW-1185">Reference proteome</keyword>
<organism evidence="2 3">
    <name type="scientific">Lophium mytilinum</name>
    <dbReference type="NCBI Taxonomy" id="390894"/>
    <lineage>
        <taxon>Eukaryota</taxon>
        <taxon>Fungi</taxon>
        <taxon>Dikarya</taxon>
        <taxon>Ascomycota</taxon>
        <taxon>Pezizomycotina</taxon>
        <taxon>Dothideomycetes</taxon>
        <taxon>Pleosporomycetidae</taxon>
        <taxon>Mytilinidiales</taxon>
        <taxon>Mytilinidiaceae</taxon>
        <taxon>Lophium</taxon>
    </lineage>
</organism>
<dbReference type="Proteomes" id="UP000799750">
    <property type="component" value="Unassembled WGS sequence"/>
</dbReference>
<evidence type="ECO:0000313" key="3">
    <source>
        <dbReference type="Proteomes" id="UP000799750"/>
    </source>
</evidence>
<sequence>MPTQPQSPTRHVSFAEPASLSALTNRSRLLSISEPQPRPAPILREGTRPTIYRTRPSSTQLKAPPSTLTQSVQGLPSPTPSSSDIALAYRTRYANYLASTFNISVQAAQVETDYQLSSRRASECSEAETEPRGEHEQRPS</sequence>
<proteinExistence type="predicted"/>
<dbReference type="AlphaFoldDB" id="A0A6A6R2R0"/>
<feature type="compositionally biased region" description="Basic and acidic residues" evidence="1">
    <location>
        <begin position="129"/>
        <end position="140"/>
    </location>
</feature>
<evidence type="ECO:0000313" key="2">
    <source>
        <dbReference type="EMBL" id="KAF2499011.1"/>
    </source>
</evidence>
<gene>
    <name evidence="2" type="ORF">BU16DRAFT_557347</name>
</gene>
<evidence type="ECO:0000256" key="1">
    <source>
        <dbReference type="SAM" id="MobiDB-lite"/>
    </source>
</evidence>
<protein>
    <submittedName>
        <fullName evidence="2">Uncharacterized protein</fullName>
    </submittedName>
</protein>
<accession>A0A6A6R2R0</accession>
<feature type="region of interest" description="Disordered" evidence="1">
    <location>
        <begin position="29"/>
        <end position="83"/>
    </location>
</feature>
<name>A0A6A6R2R0_9PEZI</name>
<reference evidence="2" key="1">
    <citation type="journal article" date="2020" name="Stud. Mycol.">
        <title>101 Dothideomycetes genomes: a test case for predicting lifestyles and emergence of pathogens.</title>
        <authorList>
            <person name="Haridas S."/>
            <person name="Albert R."/>
            <person name="Binder M."/>
            <person name="Bloem J."/>
            <person name="Labutti K."/>
            <person name="Salamov A."/>
            <person name="Andreopoulos B."/>
            <person name="Baker S."/>
            <person name="Barry K."/>
            <person name="Bills G."/>
            <person name="Bluhm B."/>
            <person name="Cannon C."/>
            <person name="Castanera R."/>
            <person name="Culley D."/>
            <person name="Daum C."/>
            <person name="Ezra D."/>
            <person name="Gonzalez J."/>
            <person name="Henrissat B."/>
            <person name="Kuo A."/>
            <person name="Liang C."/>
            <person name="Lipzen A."/>
            <person name="Lutzoni F."/>
            <person name="Magnuson J."/>
            <person name="Mondo S."/>
            <person name="Nolan M."/>
            <person name="Ohm R."/>
            <person name="Pangilinan J."/>
            <person name="Park H.-J."/>
            <person name="Ramirez L."/>
            <person name="Alfaro M."/>
            <person name="Sun H."/>
            <person name="Tritt A."/>
            <person name="Yoshinaga Y."/>
            <person name="Zwiers L.-H."/>
            <person name="Turgeon B."/>
            <person name="Goodwin S."/>
            <person name="Spatafora J."/>
            <person name="Crous P."/>
            <person name="Grigoriev I."/>
        </authorList>
    </citation>
    <scope>NUCLEOTIDE SEQUENCE</scope>
    <source>
        <strain evidence="2">CBS 269.34</strain>
    </source>
</reference>
<dbReference type="OrthoDB" id="3935170at2759"/>
<feature type="compositionally biased region" description="Polar residues" evidence="1">
    <location>
        <begin position="55"/>
        <end position="83"/>
    </location>
</feature>